<accession>A0A3B1BF35</accession>
<proteinExistence type="predicted"/>
<sequence length="272" mass="31153">MKIKFYGTRGSIPVTEPEYQAFGGNTACVAVCYDGGIGIFDAGTGIRNLGKDLFERKTEKYENIFLAFSHFHWDHIQGFPFFLPVYDSKRPLTITAIGITRNYFDLKSILENQMREEFFPIPLETMGAKLKYLQDESELKIDQGVKIISTNHYHPGGATSYRVEAEGKSVVYTTDIEHGEGIDNRVVEIAQDADLLIHEAQYTPEELKHKKGWGHSSWEQAIKVAELANVKQLVITHHDPDHNDEFLFNIERECQEHFRNVKLAKDNMEIEL</sequence>
<dbReference type="CDD" id="cd07715">
    <property type="entry name" value="TaR3-like_MBL-fold"/>
    <property type="match status" value="1"/>
</dbReference>
<gene>
    <name evidence="2" type="ORF">MNBD_IGNAVI01-1556</name>
</gene>
<protein>
    <recommendedName>
        <fullName evidence="1">Metallo-beta-lactamase domain-containing protein</fullName>
    </recommendedName>
</protein>
<dbReference type="PANTHER" id="PTHR46018">
    <property type="entry name" value="ZINC PHOSPHODIESTERASE ELAC PROTEIN 1"/>
    <property type="match status" value="1"/>
</dbReference>
<dbReference type="SUPFAM" id="SSF56281">
    <property type="entry name" value="Metallo-hydrolase/oxidoreductase"/>
    <property type="match status" value="1"/>
</dbReference>
<dbReference type="Gene3D" id="3.60.15.10">
    <property type="entry name" value="Ribonuclease Z/Hydroxyacylglutathione hydrolase-like"/>
    <property type="match status" value="1"/>
</dbReference>
<dbReference type="Pfam" id="PF12706">
    <property type="entry name" value="Lactamase_B_2"/>
    <property type="match status" value="1"/>
</dbReference>
<dbReference type="SMART" id="SM00849">
    <property type="entry name" value="Lactamase_B"/>
    <property type="match status" value="1"/>
</dbReference>
<name>A0A3B1BF35_9ZZZZ</name>
<dbReference type="PANTHER" id="PTHR46018:SF2">
    <property type="entry name" value="ZINC PHOSPHODIESTERASE ELAC PROTEIN 1"/>
    <property type="match status" value="1"/>
</dbReference>
<dbReference type="AlphaFoldDB" id="A0A3B1BF35"/>
<dbReference type="EMBL" id="UOGD01000064">
    <property type="protein sequence ID" value="VAX16866.1"/>
    <property type="molecule type" value="Genomic_DNA"/>
</dbReference>
<reference evidence="2" key="1">
    <citation type="submission" date="2018-06" db="EMBL/GenBank/DDBJ databases">
        <authorList>
            <person name="Zhirakovskaya E."/>
        </authorList>
    </citation>
    <scope>NUCLEOTIDE SEQUENCE</scope>
</reference>
<dbReference type="GO" id="GO:0042781">
    <property type="term" value="F:3'-tRNA processing endoribonuclease activity"/>
    <property type="evidence" value="ECO:0007669"/>
    <property type="project" value="TreeGrafter"/>
</dbReference>
<dbReference type="InterPro" id="IPR001279">
    <property type="entry name" value="Metallo-B-lactamas"/>
</dbReference>
<feature type="domain" description="Metallo-beta-lactamase" evidence="1">
    <location>
        <begin position="25"/>
        <end position="237"/>
    </location>
</feature>
<organism evidence="2">
    <name type="scientific">hydrothermal vent metagenome</name>
    <dbReference type="NCBI Taxonomy" id="652676"/>
    <lineage>
        <taxon>unclassified sequences</taxon>
        <taxon>metagenomes</taxon>
        <taxon>ecological metagenomes</taxon>
    </lineage>
</organism>
<dbReference type="InterPro" id="IPR036866">
    <property type="entry name" value="RibonucZ/Hydroxyglut_hydro"/>
</dbReference>
<evidence type="ECO:0000313" key="2">
    <source>
        <dbReference type="EMBL" id="VAX16866.1"/>
    </source>
</evidence>
<evidence type="ECO:0000259" key="1">
    <source>
        <dbReference type="SMART" id="SM00849"/>
    </source>
</evidence>